<feature type="domain" description="5'-Nucleotidase C-terminal" evidence="14">
    <location>
        <begin position="475"/>
        <end position="598"/>
    </location>
</feature>
<protein>
    <submittedName>
        <fullName evidence="15">2',3'-cyclic-nucleotide 2'-phosphodiesterase</fullName>
    </submittedName>
</protein>
<keyword evidence="6" id="KW-0479">Metal-binding</keyword>
<dbReference type="Gene3D" id="3.60.21.10">
    <property type="match status" value="1"/>
</dbReference>
<dbReference type="GO" id="GO:0030288">
    <property type="term" value="C:outer membrane-bounded periplasmic space"/>
    <property type="evidence" value="ECO:0007669"/>
    <property type="project" value="TreeGrafter"/>
</dbReference>
<dbReference type="InterPro" id="IPR006146">
    <property type="entry name" value="5'-Nucleotdase_CS"/>
</dbReference>
<dbReference type="SMART" id="SM00671">
    <property type="entry name" value="SEL1"/>
    <property type="match status" value="3"/>
</dbReference>
<dbReference type="InterPro" id="IPR029052">
    <property type="entry name" value="Metallo-depent_PP-like"/>
</dbReference>
<dbReference type="SUPFAM" id="SSF81901">
    <property type="entry name" value="HCP-like"/>
    <property type="match status" value="1"/>
</dbReference>
<feature type="compositionally biased region" description="Gly residues" evidence="11">
    <location>
        <begin position="651"/>
        <end position="661"/>
    </location>
</feature>
<dbReference type="InterPro" id="IPR004843">
    <property type="entry name" value="Calcineurin-like_PHP"/>
</dbReference>
<dbReference type="PRINTS" id="PR01607">
    <property type="entry name" value="APYRASEFAMLY"/>
</dbReference>
<reference evidence="15 16" key="1">
    <citation type="submission" date="2020-07" db="EMBL/GenBank/DDBJ databases">
        <title>Exploring microbial biodiversity for novel pathways involved in the catabolism of aromatic compounds derived from lignin.</title>
        <authorList>
            <person name="Elkins J."/>
        </authorList>
    </citation>
    <scope>NUCLEOTIDE SEQUENCE [LARGE SCALE GENOMIC DNA]</scope>
    <source>
        <strain evidence="15 16">H2C3B</strain>
    </source>
</reference>
<evidence type="ECO:0000256" key="8">
    <source>
        <dbReference type="ARBA" id="ARBA00022741"/>
    </source>
</evidence>
<feature type="compositionally biased region" description="Basic and acidic residues" evidence="11">
    <location>
        <begin position="618"/>
        <end position="649"/>
    </location>
</feature>
<dbReference type="EMBL" id="JACCAU010000001">
    <property type="protein sequence ID" value="NYH16012.1"/>
    <property type="molecule type" value="Genomic_DNA"/>
</dbReference>
<dbReference type="Pfam" id="PF08238">
    <property type="entry name" value="Sel1"/>
    <property type="match status" value="4"/>
</dbReference>
<dbReference type="AlphaFoldDB" id="A0A7Z0B142"/>
<dbReference type="PROSITE" id="PS51257">
    <property type="entry name" value="PROKAR_LIPOPROTEIN"/>
    <property type="match status" value="1"/>
</dbReference>
<evidence type="ECO:0000256" key="3">
    <source>
        <dbReference type="ARBA" id="ARBA00001968"/>
    </source>
</evidence>
<dbReference type="InterPro" id="IPR006179">
    <property type="entry name" value="5_nucleotidase/apyrase"/>
</dbReference>
<keyword evidence="7 12" id="KW-0732">Signal</keyword>
<dbReference type="InterPro" id="IPR011990">
    <property type="entry name" value="TPR-like_helical_dom_sf"/>
</dbReference>
<dbReference type="GO" id="GO:0000166">
    <property type="term" value="F:nucleotide binding"/>
    <property type="evidence" value="ECO:0007669"/>
    <property type="project" value="UniProtKB-KW"/>
</dbReference>
<evidence type="ECO:0000256" key="7">
    <source>
        <dbReference type="ARBA" id="ARBA00022729"/>
    </source>
</evidence>
<feature type="chain" id="PRO_5031141521" evidence="12">
    <location>
        <begin position="28"/>
        <end position="942"/>
    </location>
</feature>
<dbReference type="InterPro" id="IPR036907">
    <property type="entry name" value="5'-Nucleotdase_C_sf"/>
</dbReference>
<dbReference type="NCBIfam" id="NF006938">
    <property type="entry name" value="PRK09420.1"/>
    <property type="match status" value="1"/>
</dbReference>
<dbReference type="InterPro" id="IPR041827">
    <property type="entry name" value="CpdB_N"/>
</dbReference>
<dbReference type="GO" id="GO:0009166">
    <property type="term" value="P:nucleotide catabolic process"/>
    <property type="evidence" value="ECO:0007669"/>
    <property type="project" value="InterPro"/>
</dbReference>
<dbReference type="GO" id="GO:0046872">
    <property type="term" value="F:metal ion binding"/>
    <property type="evidence" value="ECO:0007669"/>
    <property type="project" value="UniProtKB-KW"/>
</dbReference>
<keyword evidence="10" id="KW-0511">Multifunctional enzyme</keyword>
<comment type="catalytic activity">
    <reaction evidence="2">
        <text>a nucleoside 2',3'-cyclic phosphate + H2O = a nucleoside 3'-phosphate + H(+)</text>
        <dbReference type="Rhea" id="RHEA:19621"/>
        <dbReference type="ChEBI" id="CHEBI:15377"/>
        <dbReference type="ChEBI" id="CHEBI:15378"/>
        <dbReference type="ChEBI" id="CHEBI:66949"/>
        <dbReference type="ChEBI" id="CHEBI:66954"/>
        <dbReference type="EC" id="3.1.4.16"/>
    </reaction>
</comment>
<comment type="caution">
    <text evidence="15">The sequence shown here is derived from an EMBL/GenBank/DDBJ whole genome shotgun (WGS) entry which is preliminary data.</text>
</comment>
<evidence type="ECO:0000256" key="9">
    <source>
        <dbReference type="ARBA" id="ARBA00022801"/>
    </source>
</evidence>
<evidence type="ECO:0000256" key="4">
    <source>
        <dbReference type="ARBA" id="ARBA00004196"/>
    </source>
</evidence>
<evidence type="ECO:0000256" key="6">
    <source>
        <dbReference type="ARBA" id="ARBA00022723"/>
    </source>
</evidence>
<dbReference type="SUPFAM" id="SSF56300">
    <property type="entry name" value="Metallo-dependent phosphatases"/>
    <property type="match status" value="1"/>
</dbReference>
<dbReference type="PANTHER" id="PTHR11575:SF6">
    <property type="entry name" value="2',3'-CYCLIC-NUCLEOTIDE 2'-PHOSPHODIESTERASE_3'-NUCLEOTIDASE"/>
    <property type="match status" value="1"/>
</dbReference>
<evidence type="ECO:0000256" key="2">
    <source>
        <dbReference type="ARBA" id="ARBA00001730"/>
    </source>
</evidence>
<organism evidence="15 16">
    <name type="scientific">Paraburkholderia bryophila</name>
    <dbReference type="NCBI Taxonomy" id="420952"/>
    <lineage>
        <taxon>Bacteria</taxon>
        <taxon>Pseudomonadati</taxon>
        <taxon>Pseudomonadota</taxon>
        <taxon>Betaproteobacteria</taxon>
        <taxon>Burkholderiales</taxon>
        <taxon>Burkholderiaceae</taxon>
        <taxon>Paraburkholderia</taxon>
    </lineage>
</organism>
<dbReference type="PANTHER" id="PTHR11575">
    <property type="entry name" value="5'-NUCLEOTIDASE-RELATED"/>
    <property type="match status" value="1"/>
</dbReference>
<accession>A0A7Z0B142</accession>
<feature type="region of interest" description="Disordered" evidence="11">
    <location>
        <begin position="618"/>
        <end position="690"/>
    </location>
</feature>
<dbReference type="Proteomes" id="UP000572540">
    <property type="component" value="Unassembled WGS sequence"/>
</dbReference>
<evidence type="ECO:0000256" key="12">
    <source>
        <dbReference type="SAM" id="SignalP"/>
    </source>
</evidence>
<proteinExistence type="inferred from homology"/>
<comment type="cofactor">
    <cofactor evidence="3">
        <name>a divalent metal cation</name>
        <dbReference type="ChEBI" id="CHEBI:60240"/>
    </cofactor>
</comment>
<name>A0A7Z0B142_9BURK</name>
<comment type="catalytic activity">
    <reaction evidence="1">
        <text>a ribonucleoside 3'-phosphate + H2O = a ribonucleoside + phosphate</text>
        <dbReference type="Rhea" id="RHEA:10144"/>
        <dbReference type="ChEBI" id="CHEBI:13197"/>
        <dbReference type="ChEBI" id="CHEBI:15377"/>
        <dbReference type="ChEBI" id="CHEBI:18254"/>
        <dbReference type="ChEBI" id="CHEBI:43474"/>
        <dbReference type="EC" id="3.1.3.6"/>
    </reaction>
</comment>
<dbReference type="GO" id="GO:0008663">
    <property type="term" value="F:2',3'-cyclic-nucleotide 2'-phosphodiesterase activity"/>
    <property type="evidence" value="ECO:0007669"/>
    <property type="project" value="UniProtKB-EC"/>
</dbReference>
<dbReference type="Pfam" id="PF02872">
    <property type="entry name" value="5_nucleotid_C"/>
    <property type="match status" value="1"/>
</dbReference>
<dbReference type="Gene3D" id="3.90.780.10">
    <property type="entry name" value="5'-Nucleotidase, C-terminal domain"/>
    <property type="match status" value="1"/>
</dbReference>
<dbReference type="Gene3D" id="1.25.40.10">
    <property type="entry name" value="Tetratricopeptide repeat domain"/>
    <property type="match status" value="1"/>
</dbReference>
<feature type="signal peptide" evidence="12">
    <location>
        <begin position="1"/>
        <end position="27"/>
    </location>
</feature>
<dbReference type="PROSITE" id="PS00786">
    <property type="entry name" value="5_NUCLEOTIDASE_2"/>
    <property type="match status" value="1"/>
</dbReference>
<feature type="domain" description="Calcineurin-like phosphoesterase" evidence="13">
    <location>
        <begin position="59"/>
        <end position="314"/>
    </location>
</feature>
<sequence>MAGQRQRLRTRGTVRAWGALGAVSALSAIGLSACGSNLDAAPPQAAVANGTTATLALLETTDIHTNLLSYDYYKLAEDKSLGLERTATLIAAARKEFPNTMLLDDGDTIQGTALADYQAQVAPVDCKTTLGVYKVMNLLKYDAGTIGNHEFNYGLPFLAQVTGNTFDVPNMSPVASQPSCAGPQFPLVLSNVLGAKSQQPIFKPYTILERTLTAKTPDGKTVSAPVKIGVIGFTPPAIMAWDKRWLDGNVYTQGLVESASKYVPEMKAKGAQIIVAMSHGGLDNSTYSPSMENGSYYLSKVPGIDAMLIGHSHQVFPDKNSTVSQFNLPGVDKVKGTVNGVPTVMANFWGKHLGVIKLALNYTNGTWTVDRNSSTAEARSIQNADNSYVAVDPSISQAIAAEHAATINYVKTPIGATDFRMTTYFADVGDVSAIEIVNQAQAAYTQDYISANLPQYAGIPVLSVSAPFKSGFGGGNDFTDVAQGNVAINNAADLYLYPNTIYAVKVTGAGLKAWLETAAQRFNKIDPANTAAQALVSNYPGYNFDMITSKDFSYEIDVTQAVGSRIRNLKYQGAAISDTQSFIVATNNYRASGGGNFPGPRRQQDDLRVAGCEPRRADRVHQEGAGHQSGEQRQRSELALHEDRDRRPGDVQGGAESGGARPGQRHYQRRAGPGRRRHRQGTRGLLGEPQPMKTRFSLTLAAAVAAVAIGAGTLATVAATHVSNAQIDDWQMQGSSTHAASPVWRLRLTAAFGNTAAREALADVLASSAQLDERREGVELYRQLALDGAPGAQATLGRLLLRGLPGIAPDYAESRRWLAPAALREPVDAQAAYDLATLYRNGYGVARDNALAIHWLTRAAQAGLPLAQFQLANEYRFGTTLPHDDALALQWLTRAANAELPEANLALAIAYRNGELGMARNDDEYWAHVKESEHDLKHVSRQ</sequence>
<evidence type="ECO:0000256" key="5">
    <source>
        <dbReference type="ARBA" id="ARBA00006654"/>
    </source>
</evidence>
<keyword evidence="9" id="KW-0378">Hydrolase</keyword>
<dbReference type="SUPFAM" id="SSF55816">
    <property type="entry name" value="5'-nucleotidase (syn. UDP-sugar hydrolase), C-terminal domain"/>
    <property type="match status" value="1"/>
</dbReference>
<evidence type="ECO:0000259" key="14">
    <source>
        <dbReference type="Pfam" id="PF02872"/>
    </source>
</evidence>
<evidence type="ECO:0000256" key="11">
    <source>
        <dbReference type="SAM" id="MobiDB-lite"/>
    </source>
</evidence>
<feature type="compositionally biased region" description="Basic residues" evidence="11">
    <location>
        <begin position="663"/>
        <end position="681"/>
    </location>
</feature>
<dbReference type="InterPro" id="IPR006597">
    <property type="entry name" value="Sel1-like"/>
</dbReference>
<dbReference type="InterPro" id="IPR008334">
    <property type="entry name" value="5'-Nucleotdase_C"/>
</dbReference>
<evidence type="ECO:0000256" key="10">
    <source>
        <dbReference type="ARBA" id="ARBA00023268"/>
    </source>
</evidence>
<comment type="subcellular location">
    <subcellularLocation>
        <location evidence="4">Cell envelope</location>
    </subcellularLocation>
</comment>
<evidence type="ECO:0000313" key="15">
    <source>
        <dbReference type="EMBL" id="NYH16012.1"/>
    </source>
</evidence>
<evidence type="ECO:0000259" key="13">
    <source>
        <dbReference type="Pfam" id="PF00149"/>
    </source>
</evidence>
<comment type="similarity">
    <text evidence="5">Belongs to the 5'-nucleotidase family.</text>
</comment>
<evidence type="ECO:0000313" key="16">
    <source>
        <dbReference type="Proteomes" id="UP000572540"/>
    </source>
</evidence>
<dbReference type="Pfam" id="PF00149">
    <property type="entry name" value="Metallophos"/>
    <property type="match status" value="1"/>
</dbReference>
<evidence type="ECO:0000256" key="1">
    <source>
        <dbReference type="ARBA" id="ARBA00000527"/>
    </source>
</evidence>
<dbReference type="GO" id="GO:0008254">
    <property type="term" value="F:3'-nucleotidase activity"/>
    <property type="evidence" value="ECO:0007669"/>
    <property type="project" value="UniProtKB-EC"/>
</dbReference>
<keyword evidence="8" id="KW-0547">Nucleotide-binding</keyword>
<gene>
    <name evidence="15" type="ORF">GGD41_003240</name>
</gene>
<dbReference type="CDD" id="cd07410">
    <property type="entry name" value="MPP_CpdB_N"/>
    <property type="match status" value="1"/>
</dbReference>